<keyword evidence="2 3" id="KW-0727">SH2 domain</keyword>
<keyword evidence="9" id="KW-1185">Reference proteome</keyword>
<dbReference type="Gene3D" id="2.30.30.40">
    <property type="entry name" value="SH3 Domains"/>
    <property type="match status" value="1"/>
</dbReference>
<dbReference type="OrthoDB" id="9204160at2759"/>
<dbReference type="STRING" id="418985.A0A1V9XWK9"/>
<accession>A0A1V9XWK9</accession>
<dbReference type="GO" id="GO:0007167">
    <property type="term" value="P:enzyme-linked receptor protein signaling pathway"/>
    <property type="evidence" value="ECO:0007669"/>
    <property type="project" value="TreeGrafter"/>
</dbReference>
<dbReference type="InterPro" id="IPR036028">
    <property type="entry name" value="SH3-like_dom_sf"/>
</dbReference>
<sequence length="399" mass="43305">MSRQEAIELLQRESEPGVFLVRNSNTIQGDLVLCVREETRVSHYIIHKISQGVQTRFKIGEQMFPDMPALLHFYRSHYLDTAPLIRPAAKPREAAERVRARFDFNGSGDTDDLPFRKGEVLTVISKDEDQWWTARNSLGQTGQIPVNYIERLDDNAPVALGPAVSNGNMGGHLPPPSTTPPAPPQPPSNNGTSMGAAGGPNGASSHIRYTTPQLGGINAQSNNGQPLPPGALGLNGATGGNTNGSSGGATNGQRNSQERKLPAKARVKQARVPNAYDKTALRLDQFLAVPSNSAFVSPDSRESVSAESVDTARRCTDEMVEGIGKAEHANLTRGLLLRMDFASIDPVDLMEKKGIGKAAFWATYPDLATDVHFPYREAWWMHSSLPPLPALRLFLADLL</sequence>
<dbReference type="GO" id="GO:0016477">
    <property type="term" value="P:cell migration"/>
    <property type="evidence" value="ECO:0007669"/>
    <property type="project" value="TreeGrafter"/>
</dbReference>
<dbReference type="Pfam" id="PF00017">
    <property type="entry name" value="SH2"/>
    <property type="match status" value="1"/>
</dbReference>
<evidence type="ECO:0000256" key="4">
    <source>
        <dbReference type="PROSITE-ProRule" id="PRU00192"/>
    </source>
</evidence>
<feature type="compositionally biased region" description="Pro residues" evidence="5">
    <location>
        <begin position="173"/>
        <end position="187"/>
    </location>
</feature>
<evidence type="ECO:0000256" key="1">
    <source>
        <dbReference type="ARBA" id="ARBA00022443"/>
    </source>
</evidence>
<organism evidence="8 9">
    <name type="scientific">Tropilaelaps mercedesae</name>
    <dbReference type="NCBI Taxonomy" id="418985"/>
    <lineage>
        <taxon>Eukaryota</taxon>
        <taxon>Metazoa</taxon>
        <taxon>Ecdysozoa</taxon>
        <taxon>Arthropoda</taxon>
        <taxon>Chelicerata</taxon>
        <taxon>Arachnida</taxon>
        <taxon>Acari</taxon>
        <taxon>Parasitiformes</taxon>
        <taxon>Mesostigmata</taxon>
        <taxon>Gamasina</taxon>
        <taxon>Dermanyssoidea</taxon>
        <taxon>Laelapidae</taxon>
        <taxon>Tropilaelaps</taxon>
    </lineage>
</organism>
<dbReference type="SUPFAM" id="SSF55550">
    <property type="entry name" value="SH2 domain"/>
    <property type="match status" value="1"/>
</dbReference>
<dbReference type="GO" id="GO:0005737">
    <property type="term" value="C:cytoplasm"/>
    <property type="evidence" value="ECO:0007669"/>
    <property type="project" value="TreeGrafter"/>
</dbReference>
<gene>
    <name evidence="8" type="ORF">BIW11_02837</name>
</gene>
<feature type="domain" description="SH2" evidence="6">
    <location>
        <begin position="1"/>
        <end position="88"/>
    </location>
</feature>
<feature type="compositionally biased region" description="Polar residues" evidence="5">
    <location>
        <begin position="202"/>
        <end position="221"/>
    </location>
</feature>
<dbReference type="InterPro" id="IPR051184">
    <property type="entry name" value="Tyrosine-phos_adapter"/>
</dbReference>
<feature type="region of interest" description="Disordered" evidence="5">
    <location>
        <begin position="159"/>
        <end position="268"/>
    </location>
</feature>
<dbReference type="Gene3D" id="3.30.505.10">
    <property type="entry name" value="SH2 domain"/>
    <property type="match status" value="1"/>
</dbReference>
<protein>
    <submittedName>
        <fullName evidence="8">Adapter molecule Crk-like</fullName>
    </submittedName>
</protein>
<feature type="compositionally biased region" description="Low complexity" evidence="5">
    <location>
        <begin position="222"/>
        <end position="235"/>
    </location>
</feature>
<dbReference type="GO" id="GO:1902531">
    <property type="term" value="P:regulation of intracellular signal transduction"/>
    <property type="evidence" value="ECO:0007669"/>
    <property type="project" value="UniProtKB-ARBA"/>
</dbReference>
<dbReference type="GO" id="GO:0048468">
    <property type="term" value="P:cell development"/>
    <property type="evidence" value="ECO:0007669"/>
    <property type="project" value="UniProtKB-ARBA"/>
</dbReference>
<dbReference type="GO" id="GO:0030971">
    <property type="term" value="F:receptor tyrosine kinase binding"/>
    <property type="evidence" value="ECO:0007669"/>
    <property type="project" value="TreeGrafter"/>
</dbReference>
<dbReference type="Pfam" id="PF00018">
    <property type="entry name" value="SH3_1"/>
    <property type="match status" value="1"/>
</dbReference>
<dbReference type="PANTHER" id="PTHR19969:SF5">
    <property type="entry name" value="CRK-LIKE PROTEIN"/>
    <property type="match status" value="1"/>
</dbReference>
<dbReference type="InterPro" id="IPR036860">
    <property type="entry name" value="SH2_dom_sf"/>
</dbReference>
<dbReference type="SMART" id="SM00326">
    <property type="entry name" value="SH3"/>
    <property type="match status" value="1"/>
</dbReference>
<keyword evidence="1 4" id="KW-0728">SH3 domain</keyword>
<proteinExistence type="predicted"/>
<evidence type="ECO:0000259" key="7">
    <source>
        <dbReference type="PROSITE" id="PS50002"/>
    </source>
</evidence>
<comment type="caution">
    <text evidence="8">The sequence shown here is derived from an EMBL/GenBank/DDBJ whole genome shotgun (WGS) entry which is preliminary data.</text>
</comment>
<evidence type="ECO:0000256" key="3">
    <source>
        <dbReference type="PROSITE-ProRule" id="PRU00191"/>
    </source>
</evidence>
<evidence type="ECO:0000256" key="5">
    <source>
        <dbReference type="SAM" id="MobiDB-lite"/>
    </source>
</evidence>
<dbReference type="PROSITE" id="PS50001">
    <property type="entry name" value="SH2"/>
    <property type="match status" value="1"/>
</dbReference>
<evidence type="ECO:0000313" key="8">
    <source>
        <dbReference type="EMBL" id="OQR77884.1"/>
    </source>
</evidence>
<dbReference type="InterPro" id="IPR000980">
    <property type="entry name" value="SH2"/>
</dbReference>
<dbReference type="FunCoup" id="A0A1V9XWK9">
    <property type="interactions" value="1068"/>
</dbReference>
<evidence type="ECO:0000313" key="9">
    <source>
        <dbReference type="Proteomes" id="UP000192247"/>
    </source>
</evidence>
<dbReference type="SUPFAM" id="SSF50044">
    <property type="entry name" value="SH3-domain"/>
    <property type="match status" value="1"/>
</dbReference>
<reference evidence="8 9" key="1">
    <citation type="journal article" date="2017" name="Gigascience">
        <title>Draft genome of the honey bee ectoparasitic mite, Tropilaelaps mercedesae, is shaped by the parasitic life history.</title>
        <authorList>
            <person name="Dong X."/>
            <person name="Armstrong S.D."/>
            <person name="Xia D."/>
            <person name="Makepeace B.L."/>
            <person name="Darby A.C."/>
            <person name="Kadowaki T."/>
        </authorList>
    </citation>
    <scope>NUCLEOTIDE SEQUENCE [LARGE SCALE GENOMIC DNA]</scope>
    <source>
        <strain evidence="8">Wuxi-XJTLU</strain>
    </source>
</reference>
<dbReference type="CDD" id="cd11758">
    <property type="entry name" value="SH3_CRK_N"/>
    <property type="match status" value="1"/>
</dbReference>
<evidence type="ECO:0000256" key="2">
    <source>
        <dbReference type="ARBA" id="ARBA00022999"/>
    </source>
</evidence>
<dbReference type="InParanoid" id="A0A1V9XWK9"/>
<dbReference type="PANTHER" id="PTHR19969">
    <property type="entry name" value="SH2-SH3 ADAPTOR PROTEIN-RELATED"/>
    <property type="match status" value="1"/>
</dbReference>
<dbReference type="InterPro" id="IPR035457">
    <property type="entry name" value="CRK_SH3_N"/>
</dbReference>
<dbReference type="InterPro" id="IPR001452">
    <property type="entry name" value="SH3_domain"/>
</dbReference>
<dbReference type="AlphaFoldDB" id="A0A1V9XWK9"/>
<dbReference type="PRINTS" id="PR00401">
    <property type="entry name" value="SH2DOMAIN"/>
</dbReference>
<dbReference type="Proteomes" id="UP000192247">
    <property type="component" value="Unassembled WGS sequence"/>
</dbReference>
<dbReference type="PROSITE" id="PS50002">
    <property type="entry name" value="SH3"/>
    <property type="match status" value="1"/>
</dbReference>
<dbReference type="EMBL" id="MNPL01002924">
    <property type="protein sequence ID" value="OQR77884.1"/>
    <property type="molecule type" value="Genomic_DNA"/>
</dbReference>
<name>A0A1V9XWK9_9ACAR</name>
<dbReference type="GO" id="GO:0035591">
    <property type="term" value="F:signaling adaptor activity"/>
    <property type="evidence" value="ECO:0007669"/>
    <property type="project" value="TreeGrafter"/>
</dbReference>
<feature type="compositionally biased region" description="Gly residues" evidence="5">
    <location>
        <begin position="236"/>
        <end position="250"/>
    </location>
</feature>
<evidence type="ECO:0000259" key="6">
    <source>
        <dbReference type="PROSITE" id="PS50001"/>
    </source>
</evidence>
<dbReference type="SMART" id="SM00252">
    <property type="entry name" value="SH2"/>
    <property type="match status" value="1"/>
</dbReference>
<feature type="domain" description="SH3" evidence="7">
    <location>
        <begin position="93"/>
        <end position="154"/>
    </location>
</feature>
<dbReference type="PRINTS" id="PR00452">
    <property type="entry name" value="SH3DOMAIN"/>
</dbReference>